<evidence type="ECO:0000313" key="4">
    <source>
        <dbReference type="EMBL" id="BAG29014.1"/>
    </source>
</evidence>
<dbReference type="HOGENOM" id="CLU_013985_23_3_11"/>
<sequence length="185" mass="20203">MTGPQGSAPGAASAAASSLPRGYALRPMQPRDLDAVHALETVLFPEDAWPRHMFDEELAHPTRAYWVLTRNGEIVAYAGMMCIPPVADVQTIAVAAAHEGRGLGSTLLRVLHEAAVRGGATEMMLEVRADNPRAQALYRRFGYEHIHSRAHYYGPGLHALIMRCALVPPGPQERSADGRTIHEHR</sequence>
<keyword evidence="5" id="KW-1185">Reference proteome</keyword>
<dbReference type="Gene3D" id="3.40.630.30">
    <property type="match status" value="1"/>
</dbReference>
<dbReference type="Proteomes" id="UP000008838">
    <property type="component" value="Chromosome"/>
</dbReference>
<dbReference type="AlphaFoldDB" id="B2GJI5"/>
<dbReference type="InterPro" id="IPR050832">
    <property type="entry name" value="Bact_Acetyltransf"/>
</dbReference>
<evidence type="ECO:0000259" key="3">
    <source>
        <dbReference type="PROSITE" id="PS51186"/>
    </source>
</evidence>
<evidence type="ECO:0000256" key="1">
    <source>
        <dbReference type="ARBA" id="ARBA00022679"/>
    </source>
</evidence>
<dbReference type="PANTHER" id="PTHR43877">
    <property type="entry name" value="AMINOALKYLPHOSPHONATE N-ACETYLTRANSFERASE-RELATED-RELATED"/>
    <property type="match status" value="1"/>
</dbReference>
<evidence type="ECO:0000313" key="5">
    <source>
        <dbReference type="Proteomes" id="UP000008838"/>
    </source>
</evidence>
<dbReference type="NCBIfam" id="TIGR01575">
    <property type="entry name" value="rimI"/>
    <property type="match status" value="1"/>
</dbReference>
<keyword evidence="2 4" id="KW-0012">Acyltransferase</keyword>
<dbReference type="EC" id="2.3.1.128" evidence="4"/>
<dbReference type="eggNOG" id="COG0456">
    <property type="taxonomic scope" value="Bacteria"/>
</dbReference>
<dbReference type="RefSeq" id="WP_012397739.1">
    <property type="nucleotide sequence ID" value="NC_010617.1"/>
</dbReference>
<protein>
    <submittedName>
        <fullName evidence="4">Putative ribosomal-protein-alanine acetyltransferase</fullName>
        <ecNumber evidence="4">2.3.1.128</ecNumber>
    </submittedName>
</protein>
<dbReference type="EMBL" id="AP009152">
    <property type="protein sequence ID" value="BAG29014.1"/>
    <property type="molecule type" value="Genomic_DNA"/>
</dbReference>
<dbReference type="Pfam" id="PF00583">
    <property type="entry name" value="Acetyltransf_1"/>
    <property type="match status" value="1"/>
</dbReference>
<name>B2GJI5_KOCRD</name>
<dbReference type="KEGG" id="krh:KRH_06670"/>
<dbReference type="CDD" id="cd04301">
    <property type="entry name" value="NAT_SF"/>
    <property type="match status" value="1"/>
</dbReference>
<dbReference type="GO" id="GO:0008080">
    <property type="term" value="F:N-acetyltransferase activity"/>
    <property type="evidence" value="ECO:0007669"/>
    <property type="project" value="InterPro"/>
</dbReference>
<proteinExistence type="predicted"/>
<reference evidence="4 5" key="1">
    <citation type="journal article" date="2008" name="J. Bacteriol.">
        <title>Complete genome sequence of the soil actinomycete Kocuria rhizophila.</title>
        <authorList>
            <person name="Takarada H."/>
            <person name="Sekine M."/>
            <person name="Kosugi H."/>
            <person name="Matsuo Y."/>
            <person name="Fujisawa T."/>
            <person name="Omata S."/>
            <person name="Kishi E."/>
            <person name="Shimizu A."/>
            <person name="Tsukatani N."/>
            <person name="Tanikawa S."/>
            <person name="Fujita N."/>
            <person name="Harayama S."/>
        </authorList>
    </citation>
    <scope>NUCLEOTIDE SEQUENCE [LARGE SCALE GENOMIC DNA]</scope>
    <source>
        <strain evidence="5">ATCC 9341 / DSM 348 / NBRC 103217 / DC2201</strain>
    </source>
</reference>
<organism evidence="4 5">
    <name type="scientific">Kocuria rhizophila (strain ATCC 9341 / DSM 348 / NBRC 103217 / DC2201)</name>
    <dbReference type="NCBI Taxonomy" id="378753"/>
    <lineage>
        <taxon>Bacteria</taxon>
        <taxon>Bacillati</taxon>
        <taxon>Actinomycetota</taxon>
        <taxon>Actinomycetes</taxon>
        <taxon>Micrococcales</taxon>
        <taxon>Micrococcaceae</taxon>
        <taxon>Kocuria</taxon>
    </lineage>
</organism>
<evidence type="ECO:0000256" key="2">
    <source>
        <dbReference type="ARBA" id="ARBA00023315"/>
    </source>
</evidence>
<gene>
    <name evidence="4" type="ordered locus">KRH_06670</name>
</gene>
<dbReference type="InterPro" id="IPR006464">
    <property type="entry name" value="AcTrfase_RimI/Ard1"/>
</dbReference>
<dbReference type="PROSITE" id="PS51186">
    <property type="entry name" value="GNAT"/>
    <property type="match status" value="1"/>
</dbReference>
<accession>B2GJI5</accession>
<dbReference type="InterPro" id="IPR016181">
    <property type="entry name" value="Acyl_CoA_acyltransferase"/>
</dbReference>
<dbReference type="InterPro" id="IPR000182">
    <property type="entry name" value="GNAT_dom"/>
</dbReference>
<dbReference type="SUPFAM" id="SSF55729">
    <property type="entry name" value="Acyl-CoA N-acyltransferases (Nat)"/>
    <property type="match status" value="1"/>
</dbReference>
<feature type="domain" description="N-acetyltransferase" evidence="3">
    <location>
        <begin position="23"/>
        <end position="167"/>
    </location>
</feature>
<dbReference type="STRING" id="378753.KRH_06670"/>
<keyword evidence="1 4" id="KW-0808">Transferase</keyword>